<dbReference type="GO" id="GO:0002949">
    <property type="term" value="P:tRNA threonylcarbamoyladenosine modification"/>
    <property type="evidence" value="ECO:0007669"/>
    <property type="project" value="UniProtKB-UniRule"/>
</dbReference>
<dbReference type="HAMAP" id="MF_01445">
    <property type="entry name" value="TsaD"/>
    <property type="match status" value="1"/>
</dbReference>
<evidence type="ECO:0000256" key="4">
    <source>
        <dbReference type="ARBA" id="ARBA00022723"/>
    </source>
</evidence>
<keyword evidence="1 8" id="KW-0963">Cytoplasm</keyword>
<feature type="binding site" evidence="8">
    <location>
        <position position="288"/>
    </location>
    <ligand>
        <name>substrate</name>
    </ligand>
</feature>
<dbReference type="Proteomes" id="UP000177159">
    <property type="component" value="Unassembled WGS sequence"/>
</dbReference>
<feature type="binding site" evidence="8">
    <location>
        <position position="117"/>
    </location>
    <ligand>
        <name>Fe cation</name>
        <dbReference type="ChEBI" id="CHEBI:24875"/>
    </ligand>
</feature>
<dbReference type="Gene3D" id="3.30.420.40">
    <property type="match status" value="2"/>
</dbReference>
<dbReference type="SUPFAM" id="SSF53067">
    <property type="entry name" value="Actin-like ATPase domain"/>
    <property type="match status" value="2"/>
</dbReference>
<comment type="similarity">
    <text evidence="8">Belongs to the KAE1 / TsaD family.</text>
</comment>
<dbReference type="PANTHER" id="PTHR11735:SF6">
    <property type="entry name" value="TRNA N6-ADENOSINE THREONYLCARBAMOYLTRANSFERASE, MITOCHONDRIAL"/>
    <property type="match status" value="1"/>
</dbReference>
<dbReference type="FunFam" id="3.30.420.40:FF:000040">
    <property type="entry name" value="tRNA N6-adenosine threonylcarbamoyltransferase"/>
    <property type="match status" value="1"/>
</dbReference>
<dbReference type="NCBIfam" id="TIGR00329">
    <property type="entry name" value="gcp_kae1"/>
    <property type="match status" value="1"/>
</dbReference>
<dbReference type="PRINTS" id="PR00789">
    <property type="entry name" value="OSIALOPTASE"/>
</dbReference>
<comment type="cofactor">
    <cofactor evidence="8">
        <name>Fe(2+)</name>
        <dbReference type="ChEBI" id="CHEBI:29033"/>
    </cofactor>
    <text evidence="8">Binds 1 Fe(2+) ion per subunit.</text>
</comment>
<comment type="subcellular location">
    <subcellularLocation>
        <location evidence="8">Cytoplasm</location>
    </subcellularLocation>
</comment>
<dbReference type="GO" id="GO:0061711">
    <property type="term" value="F:tRNA N(6)-L-threonylcarbamoyladenine synthase activity"/>
    <property type="evidence" value="ECO:0007669"/>
    <property type="project" value="UniProtKB-EC"/>
</dbReference>
<dbReference type="InterPro" id="IPR043129">
    <property type="entry name" value="ATPase_NBD"/>
</dbReference>
<organism evidence="10 11">
    <name type="scientific">Candidatus Roizmanbacteria bacterium RIFCSPHIGHO2_02_FULL_37_24</name>
    <dbReference type="NCBI Taxonomy" id="1802037"/>
    <lineage>
        <taxon>Bacteria</taxon>
        <taxon>Candidatus Roizmaniibacteriota</taxon>
    </lineage>
</organism>
<feature type="binding site" evidence="8">
    <location>
        <position position="113"/>
    </location>
    <ligand>
        <name>Fe cation</name>
        <dbReference type="ChEBI" id="CHEBI:24875"/>
    </ligand>
</feature>
<gene>
    <name evidence="8" type="primary">tsaD</name>
    <name evidence="10" type="ORF">A3C24_04565</name>
</gene>
<dbReference type="GO" id="GO:0005506">
    <property type="term" value="F:iron ion binding"/>
    <property type="evidence" value="ECO:0007669"/>
    <property type="project" value="UniProtKB-UniRule"/>
</dbReference>
<dbReference type="InterPro" id="IPR017861">
    <property type="entry name" value="KAE1/TsaD"/>
</dbReference>
<keyword evidence="5 8" id="KW-0408">Iron</keyword>
<feature type="binding site" evidence="8">
    <location>
        <position position="194"/>
    </location>
    <ligand>
        <name>substrate</name>
    </ligand>
</feature>
<sequence length="351" mass="38675">MSDPIILAIDTSCDETSVAVTCGRCILANEMYSQILVHKKWGGVVPNLAKRAHEERIDGVIETALKKSKKAFEDIDYIAVTYGPGLAIALGVGINKAKDLSLKYQKKLIAVNHMEGHIYSCFAQNSKGNPNTPILFPYIALLVSGGHTELVLFKNHISYEIIGETLDDAAGEALDKAARMILDAHVYPGGPVIEELAKKGNPNFIRFPRPLEKSKDLNFSYSGLKTSLYNYLKSESINRQSGQKAYDKHHIAASFQEAVIDSLLIKLEKAVITYKIRNVLIAGGVVANMSLRKKARVLVKTHNGKVIFPPYKSLYGDNAAMIGIAAYYKAKKGMFAQSFDDVERQARAQLI</sequence>
<comment type="caution">
    <text evidence="10">The sequence shown here is derived from an EMBL/GenBank/DDBJ whole genome shotgun (WGS) entry which is preliminary data.</text>
</comment>
<protein>
    <recommendedName>
        <fullName evidence="8">tRNA N6-adenosine threonylcarbamoyltransferase</fullName>
        <ecNumber evidence="8">2.3.1.234</ecNumber>
    </recommendedName>
    <alternativeName>
        <fullName evidence="8">N6-L-threonylcarbamoyladenine synthase</fullName>
        <shortName evidence="8">t(6)A synthase</shortName>
    </alternativeName>
    <alternativeName>
        <fullName evidence="8">t(6)A37 threonylcarbamoyladenosine biosynthesis protein TsaD</fullName>
    </alternativeName>
    <alternativeName>
        <fullName evidence="8">tRNA threonylcarbamoyladenosine biosynthesis protein TsaD</fullName>
    </alternativeName>
</protein>
<dbReference type="EC" id="2.3.1.234" evidence="8"/>
<evidence type="ECO:0000256" key="6">
    <source>
        <dbReference type="ARBA" id="ARBA00023315"/>
    </source>
</evidence>
<evidence type="ECO:0000256" key="1">
    <source>
        <dbReference type="ARBA" id="ARBA00022490"/>
    </source>
</evidence>
<name>A0A1F7GUP2_9BACT</name>
<comment type="function">
    <text evidence="8">Required for the formation of a threonylcarbamoyl group on adenosine at position 37 (t(6)A37) in tRNAs that read codons beginning with adenine. Is involved in the transfer of the threonylcarbamoyl moiety of threonylcarbamoyl-AMP (TC-AMP) to the N6 group of A37, together with TsaE and TsaB. TsaD likely plays a direct catalytic role in this reaction.</text>
</comment>
<proteinExistence type="inferred from homology"/>
<evidence type="ECO:0000313" key="11">
    <source>
        <dbReference type="Proteomes" id="UP000177159"/>
    </source>
</evidence>
<feature type="binding site" evidence="8">
    <location>
        <position position="175"/>
    </location>
    <ligand>
        <name>substrate</name>
    </ligand>
</feature>
<feature type="domain" description="Gcp-like" evidence="9">
    <location>
        <begin position="26"/>
        <end position="323"/>
    </location>
</feature>
<dbReference type="EMBL" id="MFZM01000039">
    <property type="protein sequence ID" value="OGK22613.1"/>
    <property type="molecule type" value="Genomic_DNA"/>
</dbReference>
<dbReference type="NCBIfam" id="TIGR03723">
    <property type="entry name" value="T6A_TsaD_YgjD"/>
    <property type="match status" value="1"/>
</dbReference>
<evidence type="ECO:0000256" key="8">
    <source>
        <dbReference type="HAMAP-Rule" id="MF_01445"/>
    </source>
</evidence>
<evidence type="ECO:0000256" key="2">
    <source>
        <dbReference type="ARBA" id="ARBA00022679"/>
    </source>
</evidence>
<dbReference type="FunFam" id="3.30.420.40:FF:000012">
    <property type="entry name" value="tRNA N6-adenosine threonylcarbamoyltransferase"/>
    <property type="match status" value="1"/>
</dbReference>
<dbReference type="GO" id="GO:0005737">
    <property type="term" value="C:cytoplasm"/>
    <property type="evidence" value="ECO:0007669"/>
    <property type="project" value="UniProtKB-SubCell"/>
</dbReference>
<comment type="catalytic activity">
    <reaction evidence="7 8">
        <text>L-threonylcarbamoyladenylate + adenosine(37) in tRNA = N(6)-L-threonylcarbamoyladenosine(37) in tRNA + AMP + H(+)</text>
        <dbReference type="Rhea" id="RHEA:37059"/>
        <dbReference type="Rhea" id="RHEA-COMP:10162"/>
        <dbReference type="Rhea" id="RHEA-COMP:10163"/>
        <dbReference type="ChEBI" id="CHEBI:15378"/>
        <dbReference type="ChEBI" id="CHEBI:73682"/>
        <dbReference type="ChEBI" id="CHEBI:74411"/>
        <dbReference type="ChEBI" id="CHEBI:74418"/>
        <dbReference type="ChEBI" id="CHEBI:456215"/>
        <dbReference type="EC" id="2.3.1.234"/>
    </reaction>
</comment>
<feature type="binding site" evidence="8">
    <location>
        <position position="190"/>
    </location>
    <ligand>
        <name>substrate</name>
    </ligand>
</feature>
<evidence type="ECO:0000313" key="10">
    <source>
        <dbReference type="EMBL" id="OGK22613.1"/>
    </source>
</evidence>
<evidence type="ECO:0000256" key="7">
    <source>
        <dbReference type="ARBA" id="ARBA00048117"/>
    </source>
</evidence>
<dbReference type="AlphaFoldDB" id="A0A1F7GUP2"/>
<evidence type="ECO:0000259" key="9">
    <source>
        <dbReference type="Pfam" id="PF00814"/>
    </source>
</evidence>
<dbReference type="CDD" id="cd24133">
    <property type="entry name" value="ASKHA_NBD_TsaD_bac"/>
    <property type="match status" value="1"/>
</dbReference>
<evidence type="ECO:0000256" key="3">
    <source>
        <dbReference type="ARBA" id="ARBA00022694"/>
    </source>
</evidence>
<evidence type="ECO:0000256" key="5">
    <source>
        <dbReference type="ARBA" id="ARBA00023004"/>
    </source>
</evidence>
<keyword evidence="3 8" id="KW-0819">tRNA processing</keyword>
<keyword evidence="6 8" id="KW-0012">Acyltransferase</keyword>
<accession>A0A1F7GUP2</accession>
<feature type="binding site" evidence="8">
    <location>
        <position position="317"/>
    </location>
    <ligand>
        <name>Fe cation</name>
        <dbReference type="ChEBI" id="CHEBI:24875"/>
    </ligand>
</feature>
<dbReference type="Pfam" id="PF00814">
    <property type="entry name" value="TsaD"/>
    <property type="match status" value="1"/>
</dbReference>
<dbReference type="InterPro" id="IPR022450">
    <property type="entry name" value="TsaD"/>
</dbReference>
<dbReference type="InterPro" id="IPR000905">
    <property type="entry name" value="Gcp-like_dom"/>
</dbReference>
<feature type="binding site" evidence="8">
    <location>
        <begin position="142"/>
        <end position="146"/>
    </location>
    <ligand>
        <name>substrate</name>
    </ligand>
</feature>
<dbReference type="PANTHER" id="PTHR11735">
    <property type="entry name" value="TRNA N6-ADENOSINE THREONYLCARBAMOYLTRANSFERASE"/>
    <property type="match status" value="1"/>
</dbReference>
<keyword evidence="2 8" id="KW-0808">Transferase</keyword>
<keyword evidence="4 8" id="KW-0479">Metal-binding</keyword>
<reference evidence="10 11" key="1">
    <citation type="journal article" date="2016" name="Nat. Commun.">
        <title>Thousands of microbial genomes shed light on interconnected biogeochemical processes in an aquifer system.</title>
        <authorList>
            <person name="Anantharaman K."/>
            <person name="Brown C.T."/>
            <person name="Hug L.A."/>
            <person name="Sharon I."/>
            <person name="Castelle C.J."/>
            <person name="Probst A.J."/>
            <person name="Thomas B.C."/>
            <person name="Singh A."/>
            <person name="Wilkins M.J."/>
            <person name="Karaoz U."/>
            <person name="Brodie E.L."/>
            <person name="Williams K.H."/>
            <person name="Hubbard S.S."/>
            <person name="Banfield J.F."/>
        </authorList>
    </citation>
    <scope>NUCLEOTIDE SEQUENCE [LARGE SCALE GENOMIC DNA]</scope>
</reference>